<dbReference type="PROSITE" id="PS51257">
    <property type="entry name" value="PROKAR_LIPOPROTEIN"/>
    <property type="match status" value="1"/>
</dbReference>
<evidence type="ECO:0000313" key="2">
    <source>
        <dbReference type="Proteomes" id="UP001320159"/>
    </source>
</evidence>
<evidence type="ECO:0000313" key="1">
    <source>
        <dbReference type="EMBL" id="MCD1294033.1"/>
    </source>
</evidence>
<dbReference type="Gene3D" id="3.90.420.10">
    <property type="entry name" value="Oxidoreductase, molybdopterin-binding domain"/>
    <property type="match status" value="2"/>
</dbReference>
<dbReference type="InterPro" id="IPR036374">
    <property type="entry name" value="OxRdtase_Mopterin-bd_sf"/>
</dbReference>
<dbReference type="SUPFAM" id="SSF56524">
    <property type="entry name" value="Oxidoreductase molybdopterin-binding domain"/>
    <property type="match status" value="2"/>
</dbReference>
<dbReference type="Proteomes" id="UP001320159">
    <property type="component" value="Unassembled WGS sequence"/>
</dbReference>
<keyword evidence="2" id="KW-1185">Reference proteome</keyword>
<dbReference type="RefSeq" id="WP_230740606.1">
    <property type="nucleotide sequence ID" value="NZ_PGCK01000002.1"/>
</dbReference>
<sequence length="301" mass="32298">MRKNQLFAITIIGLMLLAITAVSGCTSTGTGEDSGLKSGLADNSDFKIEVTGGTTSPVTVTWSDILNMEFVEVKGVTMINSVGTEKTSDYVGVPMMDIINKAGCPDGEVSFKVAAPDGYNKVYTRAQMEKSILGLKENSTALTNNINKNSIKMVVPGEPGDMWMKLPVKIDIVAGSLSNVNDKEPVVLNITGKVENTKSFRLSDLKANPMKTMTVPYKDDTTLTVTGTYFNKLLEEAKPAADAAEIKLIAEDGYSKTIALSNVIACEDALIAFNDDGTLQSIFPGESFGTWVKQLVTIEVL</sequence>
<protein>
    <recommendedName>
        <fullName evidence="3">Oxidoreductase molybdopterin binding domain-containing protein</fullName>
    </recommendedName>
</protein>
<proteinExistence type="predicted"/>
<evidence type="ECO:0008006" key="3">
    <source>
        <dbReference type="Google" id="ProtNLM"/>
    </source>
</evidence>
<dbReference type="EMBL" id="PGCK01000002">
    <property type="protein sequence ID" value="MCD1294033.1"/>
    <property type="molecule type" value="Genomic_DNA"/>
</dbReference>
<name>A0AAP2RAY5_9EURY</name>
<comment type="caution">
    <text evidence="1">The sequence shown here is derived from an EMBL/GenBank/DDBJ whole genome shotgun (WGS) entry which is preliminary data.</text>
</comment>
<accession>A0AAP2RAY5</accession>
<gene>
    <name evidence="1" type="ORF">CUJ83_03365</name>
</gene>
<dbReference type="AlphaFoldDB" id="A0AAP2RAY5"/>
<reference evidence="1 2" key="1">
    <citation type="submission" date="2017-11" db="EMBL/GenBank/DDBJ databases">
        <title>Isolation and Characterization of Family Methanocellaceae Species from Potential Methane Hydrate Area Offshore Southwestern Taiwan.</title>
        <authorList>
            <person name="Zhang W.-L."/>
            <person name="Chen W.-C."/>
            <person name="Lai M.-C."/>
            <person name="Chen S.-C."/>
        </authorList>
    </citation>
    <scope>NUCLEOTIDE SEQUENCE [LARGE SCALE GENOMIC DNA]</scope>
    <source>
        <strain evidence="1 2">CWC-04</strain>
    </source>
</reference>
<organism evidence="1 2">
    <name type="scientific">Methanooceanicella nereidis</name>
    <dbReference type="NCBI Taxonomy" id="2052831"/>
    <lineage>
        <taxon>Archaea</taxon>
        <taxon>Methanobacteriati</taxon>
        <taxon>Methanobacteriota</taxon>
        <taxon>Stenosarchaea group</taxon>
        <taxon>Methanomicrobia</taxon>
        <taxon>Methanocellales</taxon>
        <taxon>Methanocellaceae</taxon>
        <taxon>Methanooceanicella</taxon>
    </lineage>
</organism>